<feature type="domain" description="IclR-ED" evidence="5">
    <location>
        <begin position="78"/>
        <end position="271"/>
    </location>
</feature>
<evidence type="ECO:0000259" key="4">
    <source>
        <dbReference type="PROSITE" id="PS51077"/>
    </source>
</evidence>
<name>A0A1G8QZV5_9RHOB</name>
<protein>
    <submittedName>
        <fullName evidence="6">Transcriptional regulator, IclR family</fullName>
    </submittedName>
</protein>
<dbReference type="STRING" id="555512.SAMN04487993_101823"/>
<dbReference type="PROSITE" id="PS51077">
    <property type="entry name" value="HTH_ICLR"/>
    <property type="match status" value="1"/>
</dbReference>
<evidence type="ECO:0000259" key="5">
    <source>
        <dbReference type="PROSITE" id="PS51078"/>
    </source>
</evidence>
<keyword evidence="2" id="KW-0238">DNA-binding</keyword>
<dbReference type="PANTHER" id="PTHR30136:SF35">
    <property type="entry name" value="HTH-TYPE TRANSCRIPTIONAL REGULATOR RV1719"/>
    <property type="match status" value="1"/>
</dbReference>
<dbReference type="GO" id="GO:0003677">
    <property type="term" value="F:DNA binding"/>
    <property type="evidence" value="ECO:0007669"/>
    <property type="project" value="UniProtKB-KW"/>
</dbReference>
<dbReference type="GO" id="GO:0003700">
    <property type="term" value="F:DNA-binding transcription factor activity"/>
    <property type="evidence" value="ECO:0007669"/>
    <property type="project" value="TreeGrafter"/>
</dbReference>
<accession>A0A1G8QZV5</accession>
<dbReference type="OrthoDB" id="8357778at2"/>
<dbReference type="PANTHER" id="PTHR30136">
    <property type="entry name" value="HELIX-TURN-HELIX TRANSCRIPTIONAL REGULATOR, ICLR FAMILY"/>
    <property type="match status" value="1"/>
</dbReference>
<dbReference type="InterPro" id="IPR029016">
    <property type="entry name" value="GAF-like_dom_sf"/>
</dbReference>
<keyword evidence="3" id="KW-0804">Transcription</keyword>
<organism evidence="6 7">
    <name type="scientific">Salipiger marinus</name>
    <dbReference type="NCBI Taxonomy" id="555512"/>
    <lineage>
        <taxon>Bacteria</taxon>
        <taxon>Pseudomonadati</taxon>
        <taxon>Pseudomonadota</taxon>
        <taxon>Alphaproteobacteria</taxon>
        <taxon>Rhodobacterales</taxon>
        <taxon>Roseobacteraceae</taxon>
        <taxon>Salipiger</taxon>
    </lineage>
</organism>
<sequence length="275" mass="30563">MTDESPDLPNNKAGLDKSFSKGLILLRHLATCEAPAGISDLSAALGMTKSNVHRLLQTLAAYGFVHKNTKSRYSPSLRYWEMGYEVWLHSRAGQLALNDADGLALKANCLVHITLAAEERQELTLYDRIGTPIAHPMRRLWPTGTRVPIWRIIYGWSDFVAFQIAYIAAKPEVELTSRRDEISRHLEDSGLTYEGLAERVTAARDLGYAENLGSGLENIEGTACAFRDETGAPVGVLSTIYDRDGSRDGRREDTGRLNRLYAHSISRSLGFRDPN</sequence>
<proteinExistence type="predicted"/>
<dbReference type="SMART" id="SM00346">
    <property type="entry name" value="HTH_ICLR"/>
    <property type="match status" value="1"/>
</dbReference>
<dbReference type="InterPro" id="IPR036388">
    <property type="entry name" value="WH-like_DNA-bd_sf"/>
</dbReference>
<evidence type="ECO:0000256" key="3">
    <source>
        <dbReference type="ARBA" id="ARBA00023163"/>
    </source>
</evidence>
<dbReference type="PROSITE" id="PS51078">
    <property type="entry name" value="ICLR_ED"/>
    <property type="match status" value="1"/>
</dbReference>
<dbReference type="Gene3D" id="3.30.450.40">
    <property type="match status" value="1"/>
</dbReference>
<dbReference type="Gene3D" id="1.10.10.10">
    <property type="entry name" value="Winged helix-like DNA-binding domain superfamily/Winged helix DNA-binding domain"/>
    <property type="match status" value="1"/>
</dbReference>
<evidence type="ECO:0000313" key="6">
    <source>
        <dbReference type="EMBL" id="SDJ10292.1"/>
    </source>
</evidence>
<dbReference type="SUPFAM" id="SSF46785">
    <property type="entry name" value="Winged helix' DNA-binding domain"/>
    <property type="match status" value="1"/>
</dbReference>
<dbReference type="InterPro" id="IPR036390">
    <property type="entry name" value="WH_DNA-bd_sf"/>
</dbReference>
<feature type="domain" description="HTH iclR-type" evidence="4">
    <location>
        <begin position="16"/>
        <end position="77"/>
    </location>
</feature>
<evidence type="ECO:0000313" key="7">
    <source>
        <dbReference type="Proteomes" id="UP000199093"/>
    </source>
</evidence>
<dbReference type="Pfam" id="PF09339">
    <property type="entry name" value="HTH_IclR"/>
    <property type="match status" value="1"/>
</dbReference>
<keyword evidence="1" id="KW-0805">Transcription regulation</keyword>
<gene>
    <name evidence="6" type="ORF">SAMN04487993_101823</name>
</gene>
<evidence type="ECO:0000256" key="1">
    <source>
        <dbReference type="ARBA" id="ARBA00023015"/>
    </source>
</evidence>
<dbReference type="InterPro" id="IPR005471">
    <property type="entry name" value="Tscrpt_reg_IclR_N"/>
</dbReference>
<evidence type="ECO:0000256" key="2">
    <source>
        <dbReference type="ARBA" id="ARBA00023125"/>
    </source>
</evidence>
<dbReference type="RefSeq" id="WP_089849687.1">
    <property type="nucleotide sequence ID" value="NZ_FNEJ01000018.1"/>
</dbReference>
<dbReference type="EMBL" id="FNEJ01000018">
    <property type="protein sequence ID" value="SDJ10292.1"/>
    <property type="molecule type" value="Genomic_DNA"/>
</dbReference>
<dbReference type="GO" id="GO:0045892">
    <property type="term" value="P:negative regulation of DNA-templated transcription"/>
    <property type="evidence" value="ECO:0007669"/>
    <property type="project" value="TreeGrafter"/>
</dbReference>
<dbReference type="SUPFAM" id="SSF55781">
    <property type="entry name" value="GAF domain-like"/>
    <property type="match status" value="1"/>
</dbReference>
<keyword evidence="7" id="KW-1185">Reference proteome</keyword>
<dbReference type="InterPro" id="IPR014757">
    <property type="entry name" value="Tscrpt_reg_IclR_C"/>
</dbReference>
<reference evidence="6 7" key="1">
    <citation type="submission" date="2016-10" db="EMBL/GenBank/DDBJ databases">
        <authorList>
            <person name="de Groot N.N."/>
        </authorList>
    </citation>
    <scope>NUCLEOTIDE SEQUENCE [LARGE SCALE GENOMIC DNA]</scope>
    <source>
        <strain evidence="6 7">DSM 26424</strain>
    </source>
</reference>
<dbReference type="InterPro" id="IPR050707">
    <property type="entry name" value="HTH_MetabolicPath_Reg"/>
</dbReference>
<dbReference type="Proteomes" id="UP000199093">
    <property type="component" value="Unassembled WGS sequence"/>
</dbReference>
<dbReference type="AlphaFoldDB" id="A0A1G8QZV5"/>